<accession>A0A3S9UYB9</accession>
<keyword evidence="2" id="KW-1185">Reference proteome</keyword>
<reference evidence="2" key="1">
    <citation type="submission" date="2018-12" db="EMBL/GenBank/DDBJ databases">
        <title>Complete genome sequence of Paenibacillus sp. MBLB1234.</title>
        <authorList>
            <person name="Nam Y.-D."/>
            <person name="Kang J."/>
            <person name="Chung W.-H."/>
            <person name="Park Y.S."/>
        </authorList>
    </citation>
    <scope>NUCLEOTIDE SEQUENCE [LARGE SCALE GENOMIC DNA]</scope>
    <source>
        <strain evidence="2">MBLB1234</strain>
    </source>
</reference>
<dbReference type="EMBL" id="CP034346">
    <property type="protein sequence ID" value="AZS15077.1"/>
    <property type="molecule type" value="Genomic_DNA"/>
</dbReference>
<evidence type="ECO:0000313" key="2">
    <source>
        <dbReference type="Proteomes" id="UP000270678"/>
    </source>
</evidence>
<dbReference type="Proteomes" id="UP000270678">
    <property type="component" value="Chromosome"/>
</dbReference>
<sequence length="170" mass="19779">MHKMFDPTIFENLKVVLEGAVYDLDLSGQVLVIGRHDRIELSTMSRYYSLRFCLPEKKHIHAELRLWADTADLASEILELNSHKPGCSIQPVFFIPIHDPEEECMQIARLVEEIWGTRYQPKLEIRTTYGDKQAPQLLKLSLQFHRKFGEEIAGDFASLLEHMMILLDRL</sequence>
<dbReference type="KEGG" id="plut:EI981_11780"/>
<dbReference type="AlphaFoldDB" id="A0A3S9UYB9"/>
<gene>
    <name evidence="1" type="ORF">EI981_11780</name>
</gene>
<protein>
    <submittedName>
        <fullName evidence="1">Uncharacterized protein</fullName>
    </submittedName>
</protein>
<proteinExistence type="predicted"/>
<name>A0A3S9UYB9_9BACL</name>
<dbReference type="RefSeq" id="WP_126998336.1">
    <property type="nucleotide sequence ID" value="NZ_CP034346.1"/>
</dbReference>
<dbReference type="OrthoDB" id="2964978at2"/>
<organism evidence="1 2">
    <name type="scientific">Paenibacillus lutimineralis</name>
    <dbReference type="NCBI Taxonomy" id="2707005"/>
    <lineage>
        <taxon>Bacteria</taxon>
        <taxon>Bacillati</taxon>
        <taxon>Bacillota</taxon>
        <taxon>Bacilli</taxon>
        <taxon>Bacillales</taxon>
        <taxon>Paenibacillaceae</taxon>
        <taxon>Paenibacillus</taxon>
    </lineage>
</organism>
<evidence type="ECO:0000313" key="1">
    <source>
        <dbReference type="EMBL" id="AZS15077.1"/>
    </source>
</evidence>